<feature type="chain" id="PRO_5021454585" description="Prokineticin domain-containing protein" evidence="2">
    <location>
        <begin position="30"/>
        <end position="186"/>
    </location>
</feature>
<feature type="compositionally biased region" description="Pro residues" evidence="1">
    <location>
        <begin position="30"/>
        <end position="74"/>
    </location>
</feature>
<dbReference type="GO" id="GO:0016042">
    <property type="term" value="P:lipid catabolic process"/>
    <property type="evidence" value="ECO:0007669"/>
    <property type="project" value="InterPro"/>
</dbReference>
<dbReference type="Proteomes" id="UP000499080">
    <property type="component" value="Unassembled WGS sequence"/>
</dbReference>
<dbReference type="AlphaFoldDB" id="A0A4Y2JJQ9"/>
<dbReference type="OrthoDB" id="6435808at2759"/>
<keyword evidence="2" id="KW-0732">Signal</keyword>
<evidence type="ECO:0000313" key="4">
    <source>
        <dbReference type="Proteomes" id="UP000499080"/>
    </source>
</evidence>
<organism evidence="3 4">
    <name type="scientific">Araneus ventricosus</name>
    <name type="common">Orbweaver spider</name>
    <name type="synonym">Epeira ventricosa</name>
    <dbReference type="NCBI Taxonomy" id="182803"/>
    <lineage>
        <taxon>Eukaryota</taxon>
        <taxon>Metazoa</taxon>
        <taxon>Ecdysozoa</taxon>
        <taxon>Arthropoda</taxon>
        <taxon>Chelicerata</taxon>
        <taxon>Arachnida</taxon>
        <taxon>Araneae</taxon>
        <taxon>Araneomorphae</taxon>
        <taxon>Entelegynae</taxon>
        <taxon>Araneoidea</taxon>
        <taxon>Araneidae</taxon>
        <taxon>Araneus</taxon>
    </lineage>
</organism>
<evidence type="ECO:0000313" key="3">
    <source>
        <dbReference type="EMBL" id="GBM90340.1"/>
    </source>
</evidence>
<accession>A0A4Y2JJQ9</accession>
<dbReference type="GO" id="GO:0005576">
    <property type="term" value="C:extracellular region"/>
    <property type="evidence" value="ECO:0007669"/>
    <property type="project" value="InterPro"/>
</dbReference>
<dbReference type="Gene3D" id="2.10.80.10">
    <property type="entry name" value="Lipase, subunit A"/>
    <property type="match status" value="1"/>
</dbReference>
<reference evidence="3 4" key="1">
    <citation type="journal article" date="2019" name="Sci. Rep.">
        <title>Orb-weaving spider Araneus ventricosus genome elucidates the spidroin gene catalogue.</title>
        <authorList>
            <person name="Kono N."/>
            <person name="Nakamura H."/>
            <person name="Ohtoshi R."/>
            <person name="Moran D.A.P."/>
            <person name="Shinohara A."/>
            <person name="Yoshida Y."/>
            <person name="Fujiwara M."/>
            <person name="Mori M."/>
            <person name="Tomita M."/>
            <person name="Arakawa K."/>
        </authorList>
    </citation>
    <scope>NUCLEOTIDE SEQUENCE [LARGE SCALE GENOMIC DNA]</scope>
</reference>
<gene>
    <name evidence="3" type="ORF">AVEN_218522_1</name>
</gene>
<keyword evidence="4" id="KW-1185">Reference proteome</keyword>
<name>A0A4Y2JJQ9_ARAVE</name>
<dbReference type="InterPro" id="IPR001981">
    <property type="entry name" value="Colipase"/>
</dbReference>
<evidence type="ECO:0000256" key="1">
    <source>
        <dbReference type="SAM" id="MobiDB-lite"/>
    </source>
</evidence>
<sequence>MGVEIIGILKMKYLIIIALCVFLVVEVTAPPPPPPPRGSRPPPPTGGSRPPRPTRPTRPPRPSRGTRPPRPTRPQPTLCETGEDCEADQCCVEFGPFFFKKGRCQKLSSEGKHCSPEELAENGKYIGRCPCAEGLHCEAKKVKETKFGKVRINDRCVKPGSSTVEPDEETTDSGSSQSEESNESAE</sequence>
<dbReference type="PANTHER" id="PTHR10041">
    <property type="entry name" value="COLIPASE"/>
    <property type="match status" value="1"/>
</dbReference>
<evidence type="ECO:0000256" key="2">
    <source>
        <dbReference type="SAM" id="SignalP"/>
    </source>
</evidence>
<evidence type="ECO:0008006" key="5">
    <source>
        <dbReference type="Google" id="ProtNLM"/>
    </source>
</evidence>
<feature type="region of interest" description="Disordered" evidence="1">
    <location>
        <begin position="30"/>
        <end position="78"/>
    </location>
</feature>
<dbReference type="EMBL" id="BGPR01003611">
    <property type="protein sequence ID" value="GBM90340.1"/>
    <property type="molecule type" value="Genomic_DNA"/>
</dbReference>
<dbReference type="GO" id="GO:0007586">
    <property type="term" value="P:digestion"/>
    <property type="evidence" value="ECO:0007669"/>
    <property type="project" value="InterPro"/>
</dbReference>
<feature type="region of interest" description="Disordered" evidence="1">
    <location>
        <begin position="156"/>
        <end position="186"/>
    </location>
</feature>
<comment type="caution">
    <text evidence="3">The sequence shown here is derived from an EMBL/GenBank/DDBJ whole genome shotgun (WGS) entry which is preliminary data.</text>
</comment>
<dbReference type="PANTHER" id="PTHR10041:SF5">
    <property type="entry name" value="LEUCINE-RICH COLIPASE-LIKE PROTEIN 1"/>
    <property type="match status" value="1"/>
</dbReference>
<protein>
    <recommendedName>
        <fullName evidence="5">Prokineticin domain-containing protein</fullName>
    </recommendedName>
</protein>
<dbReference type="GO" id="GO:0008047">
    <property type="term" value="F:enzyme activator activity"/>
    <property type="evidence" value="ECO:0007669"/>
    <property type="project" value="InterPro"/>
</dbReference>
<feature type="signal peptide" evidence="2">
    <location>
        <begin position="1"/>
        <end position="29"/>
    </location>
</feature>
<proteinExistence type="predicted"/>